<evidence type="ECO:0000313" key="3">
    <source>
        <dbReference type="EMBL" id="SVB04550.1"/>
    </source>
</evidence>
<dbReference type="GO" id="GO:0033539">
    <property type="term" value="P:fatty acid beta-oxidation using acyl-CoA dehydrogenase"/>
    <property type="evidence" value="ECO:0007669"/>
    <property type="project" value="TreeGrafter"/>
</dbReference>
<dbReference type="Pfam" id="PF00766">
    <property type="entry name" value="ETF_alpha"/>
    <property type="match status" value="1"/>
</dbReference>
<dbReference type="AlphaFoldDB" id="A0A382ASN1"/>
<organism evidence="3">
    <name type="scientific">marine metagenome</name>
    <dbReference type="NCBI Taxonomy" id="408172"/>
    <lineage>
        <taxon>unclassified sequences</taxon>
        <taxon>metagenomes</taxon>
        <taxon>ecological metagenomes</taxon>
    </lineage>
</organism>
<dbReference type="InterPro" id="IPR001308">
    <property type="entry name" value="ETF_a/FixB"/>
</dbReference>
<dbReference type="SUPFAM" id="SSF52467">
    <property type="entry name" value="DHS-like NAD/FAD-binding domain"/>
    <property type="match status" value="1"/>
</dbReference>
<feature type="non-terminal residue" evidence="3">
    <location>
        <position position="1"/>
    </location>
</feature>
<dbReference type="InterPro" id="IPR014731">
    <property type="entry name" value="ETF_asu_C"/>
</dbReference>
<dbReference type="PANTHER" id="PTHR43153">
    <property type="entry name" value="ELECTRON TRANSFER FLAVOPROTEIN ALPHA"/>
    <property type="match status" value="1"/>
</dbReference>
<accession>A0A382ASN1</accession>
<protein>
    <recommendedName>
        <fullName evidence="2">Electron transfer flavoprotein alpha/beta-subunit N-terminal domain-containing protein</fullName>
    </recommendedName>
</protein>
<sequence length="322" mass="32524">VGFSKIWVHGESTELGAATITLELLAKARELADVVEVVMAGDADVVAAELGDHGASTVHTIGALNGGLVGPRLASAIAAATGAGDGPNVLLCGTTYDGRDVAGRLSVKLDVPVITNVVDLVVDGDRLIGQEPVFGGTKDVFTGFIGDGPAIFLVRPKSFPAEPSGGPAATVAGLEVGDLGGTGGAMVGERFAEESSGPRLDEANIVVSGGRGLGDAEKYEMIETLARLVKGAPGASRAVVDAGWVPYAYQVGQTGKVVKPTVYLACGISGATQHLVGMKGSANIIAINKDAEAPIFGIADLGIVGDVHKVLPKLIEALEARA</sequence>
<dbReference type="GO" id="GO:0050660">
    <property type="term" value="F:flavin adenine dinucleotide binding"/>
    <property type="evidence" value="ECO:0007669"/>
    <property type="project" value="InterPro"/>
</dbReference>
<dbReference type="InterPro" id="IPR014729">
    <property type="entry name" value="Rossmann-like_a/b/a_fold"/>
</dbReference>
<reference evidence="3" key="1">
    <citation type="submission" date="2018-05" db="EMBL/GenBank/DDBJ databases">
        <authorList>
            <person name="Lanie J.A."/>
            <person name="Ng W.-L."/>
            <person name="Kazmierczak K.M."/>
            <person name="Andrzejewski T.M."/>
            <person name="Davidsen T.M."/>
            <person name="Wayne K.J."/>
            <person name="Tettelin H."/>
            <person name="Glass J.I."/>
            <person name="Rusch D."/>
            <person name="Podicherti R."/>
            <person name="Tsui H.-C.T."/>
            <person name="Winkler M.E."/>
        </authorList>
    </citation>
    <scope>NUCLEOTIDE SEQUENCE</scope>
</reference>
<gene>
    <name evidence="3" type="ORF">METZ01_LOCUS157404</name>
</gene>
<dbReference type="InterPro" id="IPR029035">
    <property type="entry name" value="DHS-like_NAD/FAD-binding_dom"/>
</dbReference>
<dbReference type="Gene3D" id="3.40.50.1220">
    <property type="entry name" value="TPP-binding domain"/>
    <property type="match status" value="1"/>
</dbReference>
<name>A0A382ASN1_9ZZZZ</name>
<dbReference type="GO" id="GO:0009055">
    <property type="term" value="F:electron transfer activity"/>
    <property type="evidence" value="ECO:0007669"/>
    <property type="project" value="InterPro"/>
</dbReference>
<dbReference type="Gene3D" id="3.40.50.620">
    <property type="entry name" value="HUPs"/>
    <property type="match status" value="1"/>
</dbReference>
<comment type="similarity">
    <text evidence="1">Belongs to the ETF alpha-subunit/FixB family.</text>
</comment>
<dbReference type="PANTHER" id="PTHR43153:SF1">
    <property type="entry name" value="ELECTRON TRANSFER FLAVOPROTEIN SUBUNIT ALPHA, MITOCHONDRIAL"/>
    <property type="match status" value="1"/>
</dbReference>
<dbReference type="PIRSF" id="PIRSF000089">
    <property type="entry name" value="Electra_flavoP_a"/>
    <property type="match status" value="1"/>
</dbReference>
<dbReference type="Pfam" id="PF01012">
    <property type="entry name" value="ETF"/>
    <property type="match status" value="1"/>
</dbReference>
<dbReference type="InterPro" id="IPR014730">
    <property type="entry name" value="ETF_a/b_N"/>
</dbReference>
<proteinExistence type="inferred from homology"/>
<dbReference type="SUPFAM" id="SSF52402">
    <property type="entry name" value="Adenine nucleotide alpha hydrolases-like"/>
    <property type="match status" value="1"/>
</dbReference>
<evidence type="ECO:0000259" key="2">
    <source>
        <dbReference type="SMART" id="SM00893"/>
    </source>
</evidence>
<feature type="domain" description="Electron transfer flavoprotein alpha/beta-subunit N-terminal" evidence="2">
    <location>
        <begin position="6"/>
        <end position="190"/>
    </location>
</feature>
<dbReference type="EMBL" id="UINC01026678">
    <property type="protein sequence ID" value="SVB04550.1"/>
    <property type="molecule type" value="Genomic_DNA"/>
</dbReference>
<evidence type="ECO:0000256" key="1">
    <source>
        <dbReference type="ARBA" id="ARBA00005817"/>
    </source>
</evidence>
<dbReference type="SMART" id="SM00893">
    <property type="entry name" value="ETF"/>
    <property type="match status" value="1"/>
</dbReference>